<keyword evidence="2" id="KW-1185">Reference proteome</keyword>
<dbReference type="EMBL" id="BGZK01002315">
    <property type="protein sequence ID" value="GBP92858.1"/>
    <property type="molecule type" value="Genomic_DNA"/>
</dbReference>
<proteinExistence type="predicted"/>
<organism evidence="1 2">
    <name type="scientific">Eumeta variegata</name>
    <name type="common">Bagworm moth</name>
    <name type="synonym">Eumeta japonica</name>
    <dbReference type="NCBI Taxonomy" id="151549"/>
    <lineage>
        <taxon>Eukaryota</taxon>
        <taxon>Metazoa</taxon>
        <taxon>Ecdysozoa</taxon>
        <taxon>Arthropoda</taxon>
        <taxon>Hexapoda</taxon>
        <taxon>Insecta</taxon>
        <taxon>Pterygota</taxon>
        <taxon>Neoptera</taxon>
        <taxon>Endopterygota</taxon>
        <taxon>Lepidoptera</taxon>
        <taxon>Glossata</taxon>
        <taxon>Ditrysia</taxon>
        <taxon>Tineoidea</taxon>
        <taxon>Psychidae</taxon>
        <taxon>Oiketicinae</taxon>
        <taxon>Eumeta</taxon>
    </lineage>
</organism>
<evidence type="ECO:0000313" key="2">
    <source>
        <dbReference type="Proteomes" id="UP000299102"/>
    </source>
</evidence>
<reference evidence="1 2" key="1">
    <citation type="journal article" date="2019" name="Commun. Biol.">
        <title>The bagworm genome reveals a unique fibroin gene that provides high tensile strength.</title>
        <authorList>
            <person name="Kono N."/>
            <person name="Nakamura H."/>
            <person name="Ohtoshi R."/>
            <person name="Tomita M."/>
            <person name="Numata K."/>
            <person name="Arakawa K."/>
        </authorList>
    </citation>
    <scope>NUCLEOTIDE SEQUENCE [LARGE SCALE GENOMIC DNA]</scope>
</reference>
<protein>
    <submittedName>
        <fullName evidence="1">Uncharacterized protein</fullName>
    </submittedName>
</protein>
<name>A0A4C1ZYQ0_EUMVA</name>
<dbReference type="Proteomes" id="UP000299102">
    <property type="component" value="Unassembled WGS sequence"/>
</dbReference>
<comment type="caution">
    <text evidence="1">The sequence shown here is derived from an EMBL/GenBank/DDBJ whole genome shotgun (WGS) entry which is preliminary data.</text>
</comment>
<dbReference type="AlphaFoldDB" id="A0A4C1ZYQ0"/>
<gene>
    <name evidence="1" type="ORF">EVAR_95995_1</name>
</gene>
<dbReference type="OrthoDB" id="8069600at2759"/>
<sequence length="179" mass="20631">MRAFNADNKRILNPNTRTFYHTIANERRSRPLVYFILLCQFLQLSGVLNANNVCEAVKPLVFFTLWDICMQEANRISRAERHHPTVFISLLPKLTSYTTKPRRVRKLDINKCTFAVIKSEMQKIDWSMVLSSEDENELVESSTGSLKILLQLTQPSLADVLLNTGLVSVHLYYGRRGEK</sequence>
<accession>A0A4C1ZYQ0</accession>
<evidence type="ECO:0000313" key="1">
    <source>
        <dbReference type="EMBL" id="GBP92858.1"/>
    </source>
</evidence>